<organism evidence="1 2">
    <name type="scientific">Popillia japonica</name>
    <name type="common">Japanese beetle</name>
    <dbReference type="NCBI Taxonomy" id="7064"/>
    <lineage>
        <taxon>Eukaryota</taxon>
        <taxon>Metazoa</taxon>
        <taxon>Ecdysozoa</taxon>
        <taxon>Arthropoda</taxon>
        <taxon>Hexapoda</taxon>
        <taxon>Insecta</taxon>
        <taxon>Pterygota</taxon>
        <taxon>Neoptera</taxon>
        <taxon>Endopterygota</taxon>
        <taxon>Coleoptera</taxon>
        <taxon>Polyphaga</taxon>
        <taxon>Scarabaeiformia</taxon>
        <taxon>Scarabaeidae</taxon>
        <taxon>Rutelinae</taxon>
        <taxon>Popillia</taxon>
    </lineage>
</organism>
<gene>
    <name evidence="1" type="ORF">QE152_g25336</name>
</gene>
<dbReference type="AlphaFoldDB" id="A0AAW1K1W3"/>
<name>A0AAW1K1W3_POPJA</name>
<protein>
    <submittedName>
        <fullName evidence="1">Uncharacterized protein</fullName>
    </submittedName>
</protein>
<sequence>MEEEIRQSREAKRYPKINIVKLKNIEIRPNYYEGTGKRLGQKWKEAQHQGLEALWKSFKNILSETAKKVCETRCVDRTKQAADGGIISSVVTEWREKGVRVIAWTVNHPVEKQHFSRVLKVTYMTDTLTGESTTHLGS</sequence>
<dbReference type="Proteomes" id="UP001458880">
    <property type="component" value="Unassembled WGS sequence"/>
</dbReference>
<comment type="caution">
    <text evidence="1">The sequence shown here is derived from an EMBL/GenBank/DDBJ whole genome shotgun (WGS) entry which is preliminary data.</text>
</comment>
<proteinExistence type="predicted"/>
<reference evidence="1 2" key="1">
    <citation type="journal article" date="2024" name="BMC Genomics">
        <title>De novo assembly and annotation of Popillia japonica's genome with initial clues to its potential as an invasive pest.</title>
        <authorList>
            <person name="Cucini C."/>
            <person name="Boschi S."/>
            <person name="Funari R."/>
            <person name="Cardaioli E."/>
            <person name="Iannotti N."/>
            <person name="Marturano G."/>
            <person name="Paoli F."/>
            <person name="Bruttini M."/>
            <person name="Carapelli A."/>
            <person name="Frati F."/>
            <person name="Nardi F."/>
        </authorList>
    </citation>
    <scope>NUCLEOTIDE SEQUENCE [LARGE SCALE GENOMIC DNA]</scope>
    <source>
        <strain evidence="1">DMR45628</strain>
    </source>
</reference>
<keyword evidence="2" id="KW-1185">Reference proteome</keyword>
<dbReference type="EMBL" id="JASPKY010000276">
    <property type="protein sequence ID" value="KAK9711654.1"/>
    <property type="molecule type" value="Genomic_DNA"/>
</dbReference>
<accession>A0AAW1K1W3</accession>
<evidence type="ECO:0000313" key="2">
    <source>
        <dbReference type="Proteomes" id="UP001458880"/>
    </source>
</evidence>
<evidence type="ECO:0000313" key="1">
    <source>
        <dbReference type="EMBL" id="KAK9711654.1"/>
    </source>
</evidence>